<dbReference type="SUPFAM" id="SSF57095">
    <property type="entry name" value="Scorpion toxin-like"/>
    <property type="match status" value="1"/>
</dbReference>
<keyword evidence="9" id="KW-1185">Reference proteome</keyword>
<evidence type="ECO:0000313" key="8">
    <source>
        <dbReference type="EMBL" id="CAI9294717.1"/>
    </source>
</evidence>
<dbReference type="PROSITE" id="PS00940">
    <property type="entry name" value="GAMMA_THIONIN"/>
    <property type="match status" value="1"/>
</dbReference>
<evidence type="ECO:0000256" key="1">
    <source>
        <dbReference type="ARBA" id="ARBA00004613"/>
    </source>
</evidence>
<protein>
    <recommendedName>
        <fullName evidence="7">Knottins-like domain-containing protein</fullName>
    </recommendedName>
</protein>
<evidence type="ECO:0000256" key="6">
    <source>
        <dbReference type="SAM" id="SignalP"/>
    </source>
</evidence>
<feature type="chain" id="PRO_5041270793" description="Knottins-like domain-containing protein" evidence="6">
    <location>
        <begin position="28"/>
        <end position="199"/>
    </location>
</feature>
<keyword evidence="2" id="KW-0964">Secreted</keyword>
<proteinExistence type="predicted"/>
<dbReference type="EMBL" id="OX465083">
    <property type="protein sequence ID" value="CAI9294717.1"/>
    <property type="molecule type" value="Genomic_DNA"/>
</dbReference>
<evidence type="ECO:0000256" key="5">
    <source>
        <dbReference type="SAM" id="MobiDB-lite"/>
    </source>
</evidence>
<dbReference type="GO" id="GO:0006952">
    <property type="term" value="P:defense response"/>
    <property type="evidence" value="ECO:0007669"/>
    <property type="project" value="InterPro"/>
</dbReference>
<dbReference type="Pfam" id="PF00304">
    <property type="entry name" value="Gamma-thionin"/>
    <property type="match status" value="1"/>
</dbReference>
<comment type="subcellular location">
    <subcellularLocation>
        <location evidence="1">Secreted</location>
    </subcellularLocation>
</comment>
<gene>
    <name evidence="8" type="ORF">LSALG_LOCUS33685</name>
</gene>
<name>A0AA36EGG2_LACSI</name>
<feature type="compositionally biased region" description="Low complexity" evidence="5">
    <location>
        <begin position="107"/>
        <end position="118"/>
    </location>
</feature>
<feature type="domain" description="Knottins-like" evidence="7">
    <location>
        <begin position="29"/>
        <end position="77"/>
    </location>
</feature>
<keyword evidence="4" id="KW-1015">Disulfide bond</keyword>
<evidence type="ECO:0000313" key="9">
    <source>
        <dbReference type="Proteomes" id="UP001177003"/>
    </source>
</evidence>
<reference evidence="8" key="1">
    <citation type="submission" date="2023-04" db="EMBL/GenBank/DDBJ databases">
        <authorList>
            <person name="Vijverberg K."/>
            <person name="Xiong W."/>
            <person name="Schranz E."/>
        </authorList>
    </citation>
    <scope>NUCLEOTIDE SEQUENCE</scope>
</reference>
<dbReference type="PANTHER" id="PTHR33147:SF98">
    <property type="entry name" value="GAMMA-THIONIN-RELATED"/>
    <property type="match status" value="1"/>
</dbReference>
<dbReference type="AlphaFoldDB" id="A0AA36EGG2"/>
<evidence type="ECO:0000256" key="3">
    <source>
        <dbReference type="ARBA" id="ARBA00022729"/>
    </source>
</evidence>
<dbReference type="InterPro" id="IPR008176">
    <property type="entry name" value="Defensin_plant"/>
</dbReference>
<evidence type="ECO:0000256" key="2">
    <source>
        <dbReference type="ARBA" id="ARBA00022525"/>
    </source>
</evidence>
<dbReference type="InterPro" id="IPR036574">
    <property type="entry name" value="Scorpion_toxin-like_sf"/>
</dbReference>
<evidence type="ECO:0000256" key="4">
    <source>
        <dbReference type="ARBA" id="ARBA00023157"/>
    </source>
</evidence>
<dbReference type="PANTHER" id="PTHR33147">
    <property type="entry name" value="DEFENSIN-LIKE PROTEIN 1"/>
    <property type="match status" value="1"/>
</dbReference>
<accession>A0AA36EGG2</accession>
<organism evidence="8 9">
    <name type="scientific">Lactuca saligna</name>
    <name type="common">Willowleaf lettuce</name>
    <dbReference type="NCBI Taxonomy" id="75948"/>
    <lineage>
        <taxon>Eukaryota</taxon>
        <taxon>Viridiplantae</taxon>
        <taxon>Streptophyta</taxon>
        <taxon>Embryophyta</taxon>
        <taxon>Tracheophyta</taxon>
        <taxon>Spermatophyta</taxon>
        <taxon>Magnoliopsida</taxon>
        <taxon>eudicotyledons</taxon>
        <taxon>Gunneridae</taxon>
        <taxon>Pentapetalae</taxon>
        <taxon>asterids</taxon>
        <taxon>campanulids</taxon>
        <taxon>Asterales</taxon>
        <taxon>Asteraceae</taxon>
        <taxon>Cichorioideae</taxon>
        <taxon>Cichorieae</taxon>
        <taxon>Lactucinae</taxon>
        <taxon>Lactuca</taxon>
    </lineage>
</organism>
<sequence length="199" mass="21917">MRKSFGFMAFLLPIFVFAISEITTVKAKVCEKPSKTWFGVCKDTAKCDKQCIEWEGAEHGACHQREAKYMCFCYSQCDAKASPTPPSTAPPANGSPTPPGTPGSEGGQQPPAAAGGFQEFVRSEEEELNRKTSSELEITKPPIPKGISKSYSTTKISEINGFEIKGRDLYKDTYTIKVKVICLWRQPDLKIPSETLPIV</sequence>
<dbReference type="Gene3D" id="3.30.30.10">
    <property type="entry name" value="Knottin, scorpion toxin-like"/>
    <property type="match status" value="1"/>
</dbReference>
<feature type="compositionally biased region" description="Basic and acidic residues" evidence="5">
    <location>
        <begin position="128"/>
        <end position="138"/>
    </location>
</feature>
<dbReference type="SMART" id="SM00505">
    <property type="entry name" value="Knot1"/>
    <property type="match status" value="1"/>
</dbReference>
<keyword evidence="3 6" id="KW-0732">Signal</keyword>
<feature type="signal peptide" evidence="6">
    <location>
        <begin position="1"/>
        <end position="27"/>
    </location>
</feature>
<evidence type="ECO:0000259" key="7">
    <source>
        <dbReference type="SMART" id="SM00505"/>
    </source>
</evidence>
<dbReference type="InterPro" id="IPR003614">
    <property type="entry name" value="Knottins"/>
</dbReference>
<dbReference type="Proteomes" id="UP001177003">
    <property type="component" value="Chromosome 7"/>
</dbReference>
<feature type="region of interest" description="Disordered" evidence="5">
    <location>
        <begin position="84"/>
        <end position="144"/>
    </location>
</feature>
<dbReference type="GO" id="GO:0005576">
    <property type="term" value="C:extracellular region"/>
    <property type="evidence" value="ECO:0007669"/>
    <property type="project" value="UniProtKB-SubCell"/>
</dbReference>